<keyword evidence="2" id="KW-1185">Reference proteome</keyword>
<protein>
    <recommendedName>
        <fullName evidence="3">ANTAR domain-containing protein</fullName>
    </recommendedName>
</protein>
<accession>A0ABM6RMU2</accession>
<gene>
    <name evidence="1" type="ORF">BXT84_00635</name>
</gene>
<dbReference type="Proteomes" id="UP000325292">
    <property type="component" value="Chromosome"/>
</dbReference>
<name>A0ABM6RMU2_9FIRM</name>
<sequence>MRTMVVTLQELVVAARDYGIEDVAEAESLAQQAFNTGLASATVIMFDTLRTLVATSAQRRRDEAERIRQEIL</sequence>
<proteinExistence type="predicted"/>
<evidence type="ECO:0008006" key="3">
    <source>
        <dbReference type="Google" id="ProtNLM"/>
    </source>
</evidence>
<evidence type="ECO:0000313" key="2">
    <source>
        <dbReference type="Proteomes" id="UP000325292"/>
    </source>
</evidence>
<dbReference type="EMBL" id="CP019454">
    <property type="protein sequence ID" value="AUW92642.1"/>
    <property type="molecule type" value="Genomic_DNA"/>
</dbReference>
<organism evidence="1 2">
    <name type="scientific">Sulfobacillus thermotolerans</name>
    <dbReference type="NCBI Taxonomy" id="338644"/>
    <lineage>
        <taxon>Bacteria</taxon>
        <taxon>Bacillati</taxon>
        <taxon>Bacillota</taxon>
        <taxon>Clostridia</taxon>
        <taxon>Eubacteriales</taxon>
        <taxon>Clostridiales Family XVII. Incertae Sedis</taxon>
        <taxon>Sulfobacillus</taxon>
    </lineage>
</organism>
<reference evidence="1 2" key="1">
    <citation type="journal article" date="2019" name="Sci. Rep.">
        <title>Sulfobacillus thermotolerans: new insights into resistance and metabolic capacities of acidophilic chemolithotrophs.</title>
        <authorList>
            <person name="Panyushkina A.E."/>
            <person name="Babenko V.V."/>
            <person name="Nikitina A.S."/>
            <person name="Selezneva O.V."/>
            <person name="Tsaplina I.A."/>
            <person name="Letarova M.A."/>
            <person name="Kostryukova E.S."/>
            <person name="Letarov A.V."/>
        </authorList>
    </citation>
    <scope>NUCLEOTIDE SEQUENCE [LARGE SCALE GENOMIC DNA]</scope>
    <source>
        <strain evidence="1 2">Kr1</strain>
    </source>
</reference>
<evidence type="ECO:0000313" key="1">
    <source>
        <dbReference type="EMBL" id="AUW92642.1"/>
    </source>
</evidence>